<protein>
    <recommendedName>
        <fullName evidence="2">CRIB domain-containing protein</fullName>
    </recommendedName>
</protein>
<proteinExistence type="predicted"/>
<dbReference type="InterPro" id="IPR036936">
    <property type="entry name" value="CRIB_dom_sf"/>
</dbReference>
<dbReference type="EMBL" id="MBFR01000326">
    <property type="protein sequence ID" value="PVU89275.1"/>
    <property type="molecule type" value="Genomic_DNA"/>
</dbReference>
<evidence type="ECO:0000256" key="1">
    <source>
        <dbReference type="SAM" id="MobiDB-lite"/>
    </source>
</evidence>
<dbReference type="InterPro" id="IPR000095">
    <property type="entry name" value="CRIB_dom"/>
</dbReference>
<dbReference type="OrthoDB" id="5559822at2759"/>
<reference evidence="3 4" key="1">
    <citation type="journal article" date="2018" name="MBio">
        <title>Comparative Genomics Reveals the Core Gene Toolbox for the Fungus-Insect Symbiosis.</title>
        <authorList>
            <person name="Wang Y."/>
            <person name="Stata M."/>
            <person name="Wang W."/>
            <person name="Stajich J.E."/>
            <person name="White M.M."/>
            <person name="Moncalvo J.M."/>
        </authorList>
    </citation>
    <scope>NUCLEOTIDE SEQUENCE [LARGE SCALE GENOMIC DNA]</scope>
    <source>
        <strain evidence="3 4">SWE-8-4</strain>
    </source>
</reference>
<dbReference type="Proteomes" id="UP000245383">
    <property type="component" value="Unassembled WGS sequence"/>
</dbReference>
<feature type="region of interest" description="Disordered" evidence="1">
    <location>
        <begin position="67"/>
        <end position="99"/>
    </location>
</feature>
<comment type="caution">
    <text evidence="3">The sequence shown here is derived from an EMBL/GenBank/DDBJ whole genome shotgun (WGS) entry which is preliminary data.</text>
</comment>
<sequence length="99" mass="11144">MSIFLSCFGQENTTNKPKKKFDKTMIGNPTNFTHNVHLGVNSISDDTLTSENVNLLKCDVLPRNNSYYDSAQTHHKNSNSYSQNSPKHTDVINRPVMAT</sequence>
<evidence type="ECO:0000313" key="3">
    <source>
        <dbReference type="EMBL" id="PVU89275.1"/>
    </source>
</evidence>
<dbReference type="Pfam" id="PF00786">
    <property type="entry name" value="PBD"/>
    <property type="match status" value="1"/>
</dbReference>
<dbReference type="PROSITE" id="PS50108">
    <property type="entry name" value="CRIB"/>
    <property type="match status" value="1"/>
</dbReference>
<gene>
    <name evidence="3" type="ORF">BB561_005452</name>
</gene>
<evidence type="ECO:0000313" key="4">
    <source>
        <dbReference type="Proteomes" id="UP000245383"/>
    </source>
</evidence>
<feature type="domain" description="CRIB" evidence="2">
    <location>
        <begin position="26"/>
        <end position="39"/>
    </location>
</feature>
<keyword evidence="4" id="KW-1185">Reference proteome</keyword>
<dbReference type="Gene3D" id="3.90.810.10">
    <property type="entry name" value="CRIB domain"/>
    <property type="match status" value="1"/>
</dbReference>
<organism evidence="3 4">
    <name type="scientific">Smittium simulii</name>
    <dbReference type="NCBI Taxonomy" id="133385"/>
    <lineage>
        <taxon>Eukaryota</taxon>
        <taxon>Fungi</taxon>
        <taxon>Fungi incertae sedis</taxon>
        <taxon>Zoopagomycota</taxon>
        <taxon>Kickxellomycotina</taxon>
        <taxon>Harpellomycetes</taxon>
        <taxon>Harpellales</taxon>
        <taxon>Legeriomycetaceae</taxon>
        <taxon>Smittium</taxon>
    </lineage>
</organism>
<name>A0A2T9YAD6_9FUNG</name>
<dbReference type="AlphaFoldDB" id="A0A2T9YAD6"/>
<evidence type="ECO:0000259" key="2">
    <source>
        <dbReference type="PROSITE" id="PS50108"/>
    </source>
</evidence>
<accession>A0A2T9YAD6</accession>